<dbReference type="Proteomes" id="UP001285441">
    <property type="component" value="Unassembled WGS sequence"/>
</dbReference>
<dbReference type="SUPFAM" id="SSF55486">
    <property type="entry name" value="Metalloproteases ('zincins'), catalytic domain"/>
    <property type="match status" value="1"/>
</dbReference>
<keyword evidence="6" id="KW-0378">Hydrolase</keyword>
<dbReference type="Gene3D" id="3.40.390.10">
    <property type="entry name" value="Collagenase (Catalytic Domain)"/>
    <property type="match status" value="1"/>
</dbReference>
<evidence type="ECO:0000256" key="4">
    <source>
        <dbReference type="ARBA" id="ARBA00022723"/>
    </source>
</evidence>
<dbReference type="InterPro" id="IPR008754">
    <property type="entry name" value="Peptidase_M43"/>
</dbReference>
<evidence type="ECO:0000256" key="5">
    <source>
        <dbReference type="ARBA" id="ARBA00022729"/>
    </source>
</evidence>
<name>A0AAE0NCI1_9PEZI</name>
<gene>
    <name evidence="12" type="ORF">B0H63DRAFT_451492</name>
</gene>
<dbReference type="InterPro" id="IPR024079">
    <property type="entry name" value="MetalloPept_cat_dom_sf"/>
</dbReference>
<evidence type="ECO:0000256" key="9">
    <source>
        <dbReference type="ARBA" id="ARBA00023157"/>
    </source>
</evidence>
<dbReference type="GO" id="GO:0008237">
    <property type="term" value="F:metallopeptidase activity"/>
    <property type="evidence" value="ECO:0007669"/>
    <property type="project" value="UniProtKB-KW"/>
</dbReference>
<evidence type="ECO:0000313" key="12">
    <source>
        <dbReference type="EMBL" id="KAK3377624.1"/>
    </source>
</evidence>
<dbReference type="GO" id="GO:0046872">
    <property type="term" value="F:metal ion binding"/>
    <property type="evidence" value="ECO:0007669"/>
    <property type="project" value="UniProtKB-KW"/>
</dbReference>
<dbReference type="PANTHER" id="PTHR47466:SF1">
    <property type="entry name" value="METALLOPROTEASE MEP1 (AFU_ORTHOLOGUE AFUA_1G07730)-RELATED"/>
    <property type="match status" value="1"/>
</dbReference>
<evidence type="ECO:0000256" key="1">
    <source>
        <dbReference type="ARBA" id="ARBA00003174"/>
    </source>
</evidence>
<keyword evidence="5 10" id="KW-0732">Signal</keyword>
<keyword evidence="13" id="KW-1185">Reference proteome</keyword>
<evidence type="ECO:0000256" key="2">
    <source>
        <dbReference type="ARBA" id="ARBA00008721"/>
    </source>
</evidence>
<keyword evidence="7" id="KW-0862">Zinc</keyword>
<evidence type="ECO:0000256" key="10">
    <source>
        <dbReference type="SAM" id="SignalP"/>
    </source>
</evidence>
<feature type="domain" description="Peptidase M43 pregnancy-associated plasma-A" evidence="11">
    <location>
        <begin position="188"/>
        <end position="276"/>
    </location>
</feature>
<dbReference type="GO" id="GO:0006508">
    <property type="term" value="P:proteolysis"/>
    <property type="evidence" value="ECO:0007669"/>
    <property type="project" value="UniProtKB-KW"/>
</dbReference>
<accession>A0AAE0NCI1</accession>
<comment type="caution">
    <text evidence="12">The sequence shown here is derived from an EMBL/GenBank/DDBJ whole genome shotgun (WGS) entry which is preliminary data.</text>
</comment>
<sequence length="284" mass="30727">MLFSLKPLAFAAMLAQSAFGAVIEDRAPAFGCGTREPTTAELRLSQLIASQEEALVGNVTKRATINIDTYFHVVASSTSLSGGYLTSTMLNNQLSVMNAAYAPHDIAFVLKGTDYTVNANWATDGNGYELTMKKALRKGTYKTLNLYFLKDMGSNFGYCYFPTTVTTGSNNFYLDGCSILYTTVPGGSATNYNLGHTVTHEVGHWFGLYHTFQGGCTGSGDGVADTPAQASATSGCPASRDSCPSVAGTDPFHNYMDYSYDSCYTNFTPGQKTRMFSYYNTYRA</sequence>
<dbReference type="PANTHER" id="PTHR47466">
    <property type="match status" value="1"/>
</dbReference>
<evidence type="ECO:0000256" key="6">
    <source>
        <dbReference type="ARBA" id="ARBA00022801"/>
    </source>
</evidence>
<feature type="chain" id="PRO_5042185251" description="Peptidase M43 pregnancy-associated plasma-A domain-containing protein" evidence="10">
    <location>
        <begin position="21"/>
        <end position="284"/>
    </location>
</feature>
<protein>
    <recommendedName>
        <fullName evidence="11">Peptidase M43 pregnancy-associated plasma-A domain-containing protein</fullName>
    </recommendedName>
</protein>
<reference evidence="12" key="1">
    <citation type="journal article" date="2023" name="Mol. Phylogenet. Evol.">
        <title>Genome-scale phylogeny and comparative genomics of the fungal order Sordariales.</title>
        <authorList>
            <person name="Hensen N."/>
            <person name="Bonometti L."/>
            <person name="Westerberg I."/>
            <person name="Brannstrom I.O."/>
            <person name="Guillou S."/>
            <person name="Cros-Aarteil S."/>
            <person name="Calhoun S."/>
            <person name="Haridas S."/>
            <person name="Kuo A."/>
            <person name="Mondo S."/>
            <person name="Pangilinan J."/>
            <person name="Riley R."/>
            <person name="LaButti K."/>
            <person name="Andreopoulos B."/>
            <person name="Lipzen A."/>
            <person name="Chen C."/>
            <person name="Yan M."/>
            <person name="Daum C."/>
            <person name="Ng V."/>
            <person name="Clum A."/>
            <person name="Steindorff A."/>
            <person name="Ohm R.A."/>
            <person name="Martin F."/>
            <person name="Silar P."/>
            <person name="Natvig D.O."/>
            <person name="Lalanne C."/>
            <person name="Gautier V."/>
            <person name="Ament-Velasquez S.L."/>
            <person name="Kruys A."/>
            <person name="Hutchinson M.I."/>
            <person name="Powell A.J."/>
            <person name="Barry K."/>
            <person name="Miller A.N."/>
            <person name="Grigoriev I.V."/>
            <person name="Debuchy R."/>
            <person name="Gladieux P."/>
            <person name="Hiltunen Thoren M."/>
            <person name="Johannesson H."/>
        </authorList>
    </citation>
    <scope>NUCLEOTIDE SEQUENCE</scope>
    <source>
        <strain evidence="12">CBS 232.78</strain>
    </source>
</reference>
<dbReference type="AlphaFoldDB" id="A0AAE0NCI1"/>
<dbReference type="Pfam" id="PF05572">
    <property type="entry name" value="Peptidase_M43"/>
    <property type="match status" value="1"/>
</dbReference>
<feature type="signal peptide" evidence="10">
    <location>
        <begin position="1"/>
        <end position="20"/>
    </location>
</feature>
<evidence type="ECO:0000313" key="13">
    <source>
        <dbReference type="Proteomes" id="UP001285441"/>
    </source>
</evidence>
<organism evidence="12 13">
    <name type="scientific">Podospora didyma</name>
    <dbReference type="NCBI Taxonomy" id="330526"/>
    <lineage>
        <taxon>Eukaryota</taxon>
        <taxon>Fungi</taxon>
        <taxon>Dikarya</taxon>
        <taxon>Ascomycota</taxon>
        <taxon>Pezizomycotina</taxon>
        <taxon>Sordariomycetes</taxon>
        <taxon>Sordariomycetidae</taxon>
        <taxon>Sordariales</taxon>
        <taxon>Podosporaceae</taxon>
        <taxon>Podospora</taxon>
    </lineage>
</organism>
<keyword evidence="3" id="KW-0645">Protease</keyword>
<dbReference type="EMBL" id="JAULSW010000006">
    <property type="protein sequence ID" value="KAK3377624.1"/>
    <property type="molecule type" value="Genomic_DNA"/>
</dbReference>
<evidence type="ECO:0000256" key="7">
    <source>
        <dbReference type="ARBA" id="ARBA00022833"/>
    </source>
</evidence>
<dbReference type="CDD" id="cd04275">
    <property type="entry name" value="ZnMc_pappalysin_like"/>
    <property type="match status" value="1"/>
</dbReference>
<evidence type="ECO:0000259" key="11">
    <source>
        <dbReference type="Pfam" id="PF05572"/>
    </source>
</evidence>
<keyword evidence="9" id="KW-1015">Disulfide bond</keyword>
<evidence type="ECO:0000256" key="8">
    <source>
        <dbReference type="ARBA" id="ARBA00023049"/>
    </source>
</evidence>
<keyword evidence="4" id="KW-0479">Metal-binding</keyword>
<reference evidence="12" key="2">
    <citation type="submission" date="2023-06" db="EMBL/GenBank/DDBJ databases">
        <authorList>
            <consortium name="Lawrence Berkeley National Laboratory"/>
            <person name="Haridas S."/>
            <person name="Hensen N."/>
            <person name="Bonometti L."/>
            <person name="Westerberg I."/>
            <person name="Brannstrom I.O."/>
            <person name="Guillou S."/>
            <person name="Cros-Aarteil S."/>
            <person name="Calhoun S."/>
            <person name="Kuo A."/>
            <person name="Mondo S."/>
            <person name="Pangilinan J."/>
            <person name="Riley R."/>
            <person name="LaButti K."/>
            <person name="Andreopoulos B."/>
            <person name="Lipzen A."/>
            <person name="Chen C."/>
            <person name="Yanf M."/>
            <person name="Daum C."/>
            <person name="Ng V."/>
            <person name="Clum A."/>
            <person name="Steindorff A."/>
            <person name="Ohm R."/>
            <person name="Martin F."/>
            <person name="Silar P."/>
            <person name="Natvig D."/>
            <person name="Lalanne C."/>
            <person name="Gautier V."/>
            <person name="Ament-velasquez S.L."/>
            <person name="Kruys A."/>
            <person name="Hutchinson M.I."/>
            <person name="Powell A.J."/>
            <person name="Barry K."/>
            <person name="Miller A.N."/>
            <person name="Grigoriev I.V."/>
            <person name="Debuchy R."/>
            <person name="Gladieux P."/>
            <person name="Thoren M.H."/>
            <person name="Johannesson H."/>
        </authorList>
    </citation>
    <scope>NUCLEOTIDE SEQUENCE</scope>
    <source>
        <strain evidence="12">CBS 232.78</strain>
    </source>
</reference>
<comment type="function">
    <text evidence="1">Secreted metalloproteinase that allows assimilation of proteinaceous substrates.</text>
</comment>
<evidence type="ECO:0000256" key="3">
    <source>
        <dbReference type="ARBA" id="ARBA00022670"/>
    </source>
</evidence>
<keyword evidence="8" id="KW-0482">Metalloprotease</keyword>
<proteinExistence type="inferred from homology"/>
<comment type="similarity">
    <text evidence="2">Belongs to the peptidase M43B family.</text>
</comment>